<dbReference type="KEGG" id="pstg:E8M01_34370"/>
<dbReference type="InterPro" id="IPR016181">
    <property type="entry name" value="Acyl_CoA_acyltransferase"/>
</dbReference>
<name>A0A4D7B6E5_9HYPH</name>
<dbReference type="EMBL" id="CP039690">
    <property type="protein sequence ID" value="QCI68874.1"/>
    <property type="molecule type" value="Genomic_DNA"/>
</dbReference>
<dbReference type="AlphaFoldDB" id="A0A4D7B6E5"/>
<dbReference type="RefSeq" id="WP_136964289.1">
    <property type="nucleotide sequence ID" value="NZ_CP039690.1"/>
</dbReference>
<dbReference type="GO" id="GO:0016740">
    <property type="term" value="F:transferase activity"/>
    <property type="evidence" value="ECO:0007669"/>
    <property type="project" value="UniProtKB-KW"/>
</dbReference>
<gene>
    <name evidence="2" type="ORF">E8M01_34370</name>
</gene>
<evidence type="ECO:0000313" key="2">
    <source>
        <dbReference type="EMBL" id="QCI68874.1"/>
    </source>
</evidence>
<evidence type="ECO:0000313" key="3">
    <source>
        <dbReference type="Proteomes" id="UP000298781"/>
    </source>
</evidence>
<keyword evidence="3" id="KW-1185">Reference proteome</keyword>
<feature type="domain" description="BioF2-like acetyltransferase" evidence="1">
    <location>
        <begin position="193"/>
        <end position="341"/>
    </location>
</feature>
<dbReference type="SUPFAM" id="SSF55729">
    <property type="entry name" value="Acyl-CoA N-acyltransferases (Nat)"/>
    <property type="match status" value="1"/>
</dbReference>
<keyword evidence="2" id="KW-0808">Transferase</keyword>
<organism evidence="2 3">
    <name type="scientific">Phreatobacter stygius</name>
    <dbReference type="NCBI Taxonomy" id="1940610"/>
    <lineage>
        <taxon>Bacteria</taxon>
        <taxon>Pseudomonadati</taxon>
        <taxon>Pseudomonadota</taxon>
        <taxon>Alphaproteobacteria</taxon>
        <taxon>Hyphomicrobiales</taxon>
        <taxon>Phreatobacteraceae</taxon>
        <taxon>Phreatobacter</taxon>
    </lineage>
</organism>
<reference evidence="2 3" key="1">
    <citation type="submission" date="2019-04" db="EMBL/GenBank/DDBJ databases">
        <title>Phreatobacter aquaticus sp. nov.</title>
        <authorList>
            <person name="Choi A."/>
        </authorList>
    </citation>
    <scope>NUCLEOTIDE SEQUENCE [LARGE SCALE GENOMIC DNA]</scope>
    <source>
        <strain evidence="2 3">KCTC 52518</strain>
    </source>
</reference>
<proteinExistence type="predicted"/>
<dbReference type="OrthoDB" id="8193702at2"/>
<sequence length="400" mass="42810">MTLTIDTAPDGHHGDALADAQRFSLRIAAGFAEAEAVWRDLEADAVFSAFQRYDWAACFFSTLGRGATPCLAIIADAEGRPQALLPLAIAEERGLSVASFIGGKHCNFSLGLWRPAFAAACDPAMMRAMLAEIARNAPRRIDLYRLVGQPVSWAGMDNPLRLITSQPSPSSGYHLRLGPDPEAILGAAMSGPARRKLRKKEKALGAHGEVAFRQAASRAEVEAFTDIFLAQKAARCRELGIPNAFAKPCAREFILAAATRGLAAGQPVIELYALTVAGQPVAIFGGTVSGGRFCGMFNAMTSGPMTRESPGEILLNHLIRHCCERGLAVFDLGAGKARYKSSLCDGVDALFDQFVPVTWRGQAAAAAYGAAMRLKRAIKQSDRLWPLVQSLRRARGQAAA</sequence>
<accession>A0A4D7B6E5</accession>
<dbReference type="Pfam" id="PF13480">
    <property type="entry name" value="Acetyltransf_6"/>
    <property type="match status" value="1"/>
</dbReference>
<evidence type="ECO:0000259" key="1">
    <source>
        <dbReference type="Pfam" id="PF13480"/>
    </source>
</evidence>
<dbReference type="Proteomes" id="UP000298781">
    <property type="component" value="Chromosome"/>
</dbReference>
<dbReference type="InterPro" id="IPR038740">
    <property type="entry name" value="BioF2-like_GNAT_dom"/>
</dbReference>
<dbReference type="Gene3D" id="3.40.630.30">
    <property type="match status" value="1"/>
</dbReference>
<protein>
    <submittedName>
        <fullName evidence="2">GNAT family N-acetyltransferase</fullName>
    </submittedName>
</protein>